<dbReference type="GO" id="GO:0016020">
    <property type="term" value="C:membrane"/>
    <property type="evidence" value="ECO:0007669"/>
    <property type="project" value="UniProtKB-SubCell"/>
</dbReference>
<gene>
    <name evidence="8" type="ORF">LWI29_028626</name>
</gene>
<sequence>MDSSGRMQNVLPFVGMVIAVIAQVTDLEVSKAAMSKGVNKYAIVFYAQALSTPIFLVWSLILHRSSERPQLTLSTLSKIFLLAVFGILIKLSIYVGIELTSPTLSTALCNLIPAFTFLLAVIFRCLISLFTYVGIELSSPTLSTAMYNIVPAFTFILAIIFRMEKVNWRSKSSQAKLLGTLVSIAGAFVITFYQGPPILKTPSGTVSSFHDDPISLLSSKSNWILGGLFLVGVAFFAAAWIILQAIILKKFPAIMIILFFKYIFATIMVGLFSLNVVTDPTAWKLRLDIGSVAVLYSTIIGSVIPVSLNAWCISRTGPVFVSMFNPLAIVFSVFMGFLFLGETLWLGSLIGVIIIVVGFYSVMWGKMKEEKTFEYAATTTLKSHRSYDENEPLLQ</sequence>
<accession>A0AA39RIT5</accession>
<dbReference type="PANTHER" id="PTHR31218">
    <property type="entry name" value="WAT1-RELATED PROTEIN"/>
    <property type="match status" value="1"/>
</dbReference>
<evidence type="ECO:0000313" key="8">
    <source>
        <dbReference type="EMBL" id="KAK0574760.1"/>
    </source>
</evidence>
<feature type="transmembrane region" description="Helical" evidence="6">
    <location>
        <begin position="289"/>
        <end position="312"/>
    </location>
</feature>
<keyword evidence="9" id="KW-1185">Reference proteome</keyword>
<evidence type="ECO:0000259" key="7">
    <source>
        <dbReference type="Pfam" id="PF00892"/>
    </source>
</evidence>
<evidence type="ECO:0000256" key="3">
    <source>
        <dbReference type="ARBA" id="ARBA00022692"/>
    </source>
</evidence>
<dbReference type="SUPFAM" id="SSF103481">
    <property type="entry name" value="Multidrug resistance efflux transporter EmrE"/>
    <property type="match status" value="1"/>
</dbReference>
<evidence type="ECO:0000256" key="5">
    <source>
        <dbReference type="ARBA" id="ARBA00023136"/>
    </source>
</evidence>
<feature type="transmembrane region" description="Helical" evidence="6">
    <location>
        <begin position="223"/>
        <end position="243"/>
    </location>
</feature>
<dbReference type="Proteomes" id="UP001168877">
    <property type="component" value="Unassembled WGS sequence"/>
</dbReference>
<reference evidence="8" key="1">
    <citation type="journal article" date="2022" name="Plant J.">
        <title>Strategies of tolerance reflected in two North American maple genomes.</title>
        <authorList>
            <person name="McEvoy S.L."/>
            <person name="Sezen U.U."/>
            <person name="Trouern-Trend A."/>
            <person name="McMahon S.M."/>
            <person name="Schaberg P.G."/>
            <person name="Yang J."/>
            <person name="Wegrzyn J.L."/>
            <person name="Swenson N.G."/>
        </authorList>
    </citation>
    <scope>NUCLEOTIDE SEQUENCE</scope>
    <source>
        <strain evidence="8">NS2018</strain>
    </source>
</reference>
<feature type="transmembrane region" description="Helical" evidence="6">
    <location>
        <begin position="12"/>
        <end position="29"/>
    </location>
</feature>
<evidence type="ECO:0000256" key="2">
    <source>
        <dbReference type="ARBA" id="ARBA00007635"/>
    </source>
</evidence>
<dbReference type="AlphaFoldDB" id="A0AA39RIT5"/>
<feature type="domain" description="EamA" evidence="7">
    <location>
        <begin position="225"/>
        <end position="362"/>
    </location>
</feature>
<dbReference type="EMBL" id="JAUESC010000387">
    <property type="protein sequence ID" value="KAK0574760.1"/>
    <property type="molecule type" value="Genomic_DNA"/>
</dbReference>
<feature type="transmembrane region" description="Helical" evidence="6">
    <location>
        <begin position="73"/>
        <end position="95"/>
    </location>
</feature>
<protein>
    <recommendedName>
        <fullName evidence="6">WAT1-related protein</fullName>
    </recommendedName>
</protein>
<evidence type="ECO:0000256" key="1">
    <source>
        <dbReference type="ARBA" id="ARBA00004141"/>
    </source>
</evidence>
<organism evidence="8 9">
    <name type="scientific">Acer saccharum</name>
    <name type="common">Sugar maple</name>
    <dbReference type="NCBI Taxonomy" id="4024"/>
    <lineage>
        <taxon>Eukaryota</taxon>
        <taxon>Viridiplantae</taxon>
        <taxon>Streptophyta</taxon>
        <taxon>Embryophyta</taxon>
        <taxon>Tracheophyta</taxon>
        <taxon>Spermatophyta</taxon>
        <taxon>Magnoliopsida</taxon>
        <taxon>eudicotyledons</taxon>
        <taxon>Gunneridae</taxon>
        <taxon>Pentapetalae</taxon>
        <taxon>rosids</taxon>
        <taxon>malvids</taxon>
        <taxon>Sapindales</taxon>
        <taxon>Sapindaceae</taxon>
        <taxon>Hippocastanoideae</taxon>
        <taxon>Acereae</taxon>
        <taxon>Acer</taxon>
    </lineage>
</organism>
<comment type="subcellular location">
    <subcellularLocation>
        <location evidence="1 6">Membrane</location>
        <topology evidence="1 6">Multi-pass membrane protein</topology>
    </subcellularLocation>
</comment>
<evidence type="ECO:0000256" key="6">
    <source>
        <dbReference type="RuleBase" id="RU363077"/>
    </source>
</evidence>
<comment type="caution">
    <text evidence="8">The sequence shown here is derived from an EMBL/GenBank/DDBJ whole genome shotgun (WGS) entry which is preliminary data.</text>
</comment>
<dbReference type="InterPro" id="IPR000620">
    <property type="entry name" value="EamA_dom"/>
</dbReference>
<keyword evidence="3 6" id="KW-0812">Transmembrane</keyword>
<proteinExistence type="inferred from homology"/>
<evidence type="ECO:0000256" key="4">
    <source>
        <dbReference type="ARBA" id="ARBA00022989"/>
    </source>
</evidence>
<keyword evidence="4 6" id="KW-1133">Transmembrane helix</keyword>
<dbReference type="InterPro" id="IPR030184">
    <property type="entry name" value="WAT1-related"/>
</dbReference>
<dbReference type="GO" id="GO:0022857">
    <property type="term" value="F:transmembrane transporter activity"/>
    <property type="evidence" value="ECO:0007669"/>
    <property type="project" value="InterPro"/>
</dbReference>
<feature type="transmembrane region" description="Helical" evidence="6">
    <location>
        <begin position="255"/>
        <end position="277"/>
    </location>
</feature>
<feature type="transmembrane region" description="Helical" evidence="6">
    <location>
        <begin position="41"/>
        <end position="61"/>
    </location>
</feature>
<feature type="transmembrane region" description="Helical" evidence="6">
    <location>
        <begin position="107"/>
        <end position="133"/>
    </location>
</feature>
<reference evidence="8" key="2">
    <citation type="submission" date="2023-06" db="EMBL/GenBank/DDBJ databases">
        <authorList>
            <person name="Swenson N.G."/>
            <person name="Wegrzyn J.L."/>
            <person name="Mcevoy S.L."/>
        </authorList>
    </citation>
    <scope>NUCLEOTIDE SEQUENCE</scope>
    <source>
        <strain evidence="8">NS2018</strain>
        <tissue evidence="8">Leaf</tissue>
    </source>
</reference>
<feature type="transmembrane region" description="Helical" evidence="6">
    <location>
        <begin position="145"/>
        <end position="163"/>
    </location>
</feature>
<dbReference type="Pfam" id="PF00892">
    <property type="entry name" value="EamA"/>
    <property type="match status" value="1"/>
</dbReference>
<keyword evidence="5 6" id="KW-0472">Membrane</keyword>
<feature type="transmembrane region" description="Helical" evidence="6">
    <location>
        <begin position="319"/>
        <end position="339"/>
    </location>
</feature>
<feature type="transmembrane region" description="Helical" evidence="6">
    <location>
        <begin position="345"/>
        <end position="363"/>
    </location>
</feature>
<feature type="transmembrane region" description="Helical" evidence="6">
    <location>
        <begin position="175"/>
        <end position="193"/>
    </location>
</feature>
<dbReference type="InterPro" id="IPR037185">
    <property type="entry name" value="EmrE-like"/>
</dbReference>
<evidence type="ECO:0000313" key="9">
    <source>
        <dbReference type="Proteomes" id="UP001168877"/>
    </source>
</evidence>
<name>A0AA39RIT5_ACESA</name>
<comment type="similarity">
    <text evidence="2 6">Belongs to the drug/metabolite transporter (DMT) superfamily. Plant drug/metabolite exporter (P-DME) (TC 2.A.7.4) family.</text>
</comment>